<proteinExistence type="predicted"/>
<dbReference type="Proteomes" id="UP000193495">
    <property type="component" value="Unassembled WGS sequence"/>
</dbReference>
<name>A0A1X6ZJI4_9RHOB</name>
<dbReference type="EMBL" id="PYGB01000008">
    <property type="protein sequence ID" value="PSK84883.1"/>
    <property type="molecule type" value="Genomic_DNA"/>
</dbReference>
<dbReference type="PANTHER" id="PTHR34818">
    <property type="entry name" value="PROTEIN BLI-3"/>
    <property type="match status" value="1"/>
</dbReference>
<dbReference type="Pfam" id="PF16242">
    <property type="entry name" value="Pyrid_ox_like"/>
    <property type="match status" value="1"/>
</dbReference>
<dbReference type="Proteomes" id="UP000240624">
    <property type="component" value="Unassembled WGS sequence"/>
</dbReference>
<reference evidence="2 5" key="2">
    <citation type="submission" date="2018-03" db="EMBL/GenBank/DDBJ databases">
        <title>Genomic Encyclopedia of Archaeal and Bacterial Type Strains, Phase II (KMG-II): from individual species to whole genera.</title>
        <authorList>
            <person name="Goeker M."/>
        </authorList>
    </citation>
    <scope>NUCLEOTIDE SEQUENCE [LARGE SCALE GENOMIC DNA]</scope>
    <source>
        <strain evidence="2 5">DSM 29956</strain>
    </source>
</reference>
<dbReference type="AlphaFoldDB" id="A0A1X6ZJI4"/>
<reference evidence="3 4" key="1">
    <citation type="submission" date="2017-03" db="EMBL/GenBank/DDBJ databases">
        <authorList>
            <person name="Afonso C.L."/>
            <person name="Miller P.J."/>
            <person name="Scott M.A."/>
            <person name="Spackman E."/>
            <person name="Goraichik I."/>
            <person name="Dimitrov K.M."/>
            <person name="Suarez D.L."/>
            <person name="Swayne D.E."/>
        </authorList>
    </citation>
    <scope>NUCLEOTIDE SEQUENCE [LARGE SCALE GENOMIC DNA]</scope>
    <source>
        <strain evidence="3 4">CECT 8367</strain>
    </source>
</reference>
<dbReference type="PANTHER" id="PTHR34818:SF1">
    <property type="entry name" value="PROTEIN BLI-3"/>
    <property type="match status" value="1"/>
</dbReference>
<dbReference type="InterPro" id="IPR052917">
    <property type="entry name" value="Stress-Dev_Protein"/>
</dbReference>
<evidence type="ECO:0000259" key="1">
    <source>
        <dbReference type="Pfam" id="PF16242"/>
    </source>
</evidence>
<dbReference type="InterPro" id="IPR038725">
    <property type="entry name" value="YdaG_split_barrel_FMN-bd"/>
</dbReference>
<sequence>MMGEHSQEKRVEMFWKRIDGLHAGLIGLKGTDRLIPMAHYTDPEAGCLWFIGHDGTELAERAETGPQDAVFAVTSDEHGIYTHVHGTLTLSHDEQKLDELWSKVAASWFEDGRRDPDIRLLCLTLNSAEVWTSTTSAARFLYETAKGNLSENKPDVGDKYSLTF</sequence>
<gene>
    <name evidence="2" type="ORF">CLV79_10850</name>
    <name evidence="3" type="ORF">LOS8367_02431</name>
</gene>
<dbReference type="InterPro" id="IPR012349">
    <property type="entry name" value="Split_barrel_FMN-bd"/>
</dbReference>
<feature type="domain" description="General stress protein FMN-binding split barrel" evidence="1">
    <location>
        <begin position="10"/>
        <end position="155"/>
    </location>
</feature>
<evidence type="ECO:0000313" key="5">
    <source>
        <dbReference type="Proteomes" id="UP000240624"/>
    </source>
</evidence>
<evidence type="ECO:0000313" key="3">
    <source>
        <dbReference type="EMBL" id="SLN52712.1"/>
    </source>
</evidence>
<evidence type="ECO:0000313" key="4">
    <source>
        <dbReference type="Proteomes" id="UP000193495"/>
    </source>
</evidence>
<dbReference type="EMBL" id="FWFY01000007">
    <property type="protein sequence ID" value="SLN52712.1"/>
    <property type="molecule type" value="Genomic_DNA"/>
</dbReference>
<evidence type="ECO:0000313" key="2">
    <source>
        <dbReference type="EMBL" id="PSK84883.1"/>
    </source>
</evidence>
<keyword evidence="5" id="KW-1185">Reference proteome</keyword>
<organism evidence="3 4">
    <name type="scientific">Limimaricola soesokkakensis</name>
    <dbReference type="NCBI Taxonomy" id="1343159"/>
    <lineage>
        <taxon>Bacteria</taxon>
        <taxon>Pseudomonadati</taxon>
        <taxon>Pseudomonadota</taxon>
        <taxon>Alphaproteobacteria</taxon>
        <taxon>Rhodobacterales</taxon>
        <taxon>Paracoccaceae</taxon>
        <taxon>Limimaricola</taxon>
    </lineage>
</organism>
<protein>
    <submittedName>
        <fullName evidence="2">Pyridoxamine 5'-phosphate oxidase like protein</fullName>
    </submittedName>
</protein>
<dbReference type="SUPFAM" id="SSF50475">
    <property type="entry name" value="FMN-binding split barrel"/>
    <property type="match status" value="1"/>
</dbReference>
<dbReference type="Gene3D" id="2.30.110.10">
    <property type="entry name" value="Electron Transport, Fmn-binding Protein, Chain A"/>
    <property type="match status" value="1"/>
</dbReference>
<accession>A0A1X6ZJI4</accession>